<dbReference type="AlphaFoldDB" id="A0A510HKA9"/>
<evidence type="ECO:0000256" key="2">
    <source>
        <dbReference type="ARBA" id="ARBA00023002"/>
    </source>
</evidence>
<dbReference type="GO" id="GO:0016491">
    <property type="term" value="F:oxidoreductase activity"/>
    <property type="evidence" value="ECO:0007669"/>
    <property type="project" value="UniProtKB-KW"/>
</dbReference>
<reference evidence="4" key="1">
    <citation type="journal article" date="2019" name="Microbiol. Resour. Announc.">
        <title>Complete Genome Sequence of Rubrobacter xylanophilus Strain AA3-22, Isolated from Arima Onsen in Japan.</title>
        <authorList>
            <person name="Tomariguchi N."/>
            <person name="Miyazaki K."/>
        </authorList>
    </citation>
    <scope>NUCLEOTIDE SEQUENCE [LARGE SCALE GENOMIC DNA]</scope>
    <source>
        <strain evidence="4">AA3-22</strain>
    </source>
</reference>
<dbReference type="Pfam" id="PF13561">
    <property type="entry name" value="adh_short_C2"/>
    <property type="match status" value="1"/>
</dbReference>
<dbReference type="NCBIfam" id="NF005559">
    <property type="entry name" value="PRK07231.1"/>
    <property type="match status" value="1"/>
</dbReference>
<dbReference type="PROSITE" id="PS00061">
    <property type="entry name" value="ADH_SHORT"/>
    <property type="match status" value="1"/>
</dbReference>
<proteinExistence type="inferred from homology"/>
<dbReference type="PRINTS" id="PR00081">
    <property type="entry name" value="GDHRDH"/>
</dbReference>
<dbReference type="RefSeq" id="WP_143528418.1">
    <property type="nucleotide sequence ID" value="NZ_AP019791.1"/>
</dbReference>
<evidence type="ECO:0000256" key="1">
    <source>
        <dbReference type="ARBA" id="ARBA00006484"/>
    </source>
</evidence>
<organism evidence="4 5">
    <name type="scientific">Rubrobacter xylanophilus</name>
    <dbReference type="NCBI Taxonomy" id="49319"/>
    <lineage>
        <taxon>Bacteria</taxon>
        <taxon>Bacillati</taxon>
        <taxon>Actinomycetota</taxon>
        <taxon>Rubrobacteria</taxon>
        <taxon>Rubrobacterales</taxon>
        <taxon>Rubrobacteraceae</taxon>
        <taxon>Rubrobacter</taxon>
    </lineage>
</organism>
<dbReference type="Proteomes" id="UP000318065">
    <property type="component" value="Chromosome"/>
</dbReference>
<protein>
    <submittedName>
        <fullName evidence="4">Oxidoreductase</fullName>
    </submittedName>
</protein>
<evidence type="ECO:0000313" key="4">
    <source>
        <dbReference type="EMBL" id="BBL80412.1"/>
    </source>
</evidence>
<evidence type="ECO:0000313" key="5">
    <source>
        <dbReference type="Proteomes" id="UP000318065"/>
    </source>
</evidence>
<dbReference type="SUPFAM" id="SSF51735">
    <property type="entry name" value="NAD(P)-binding Rossmann-fold domains"/>
    <property type="match status" value="1"/>
</dbReference>
<accession>A0A510HKA9</accession>
<dbReference type="SMART" id="SM00822">
    <property type="entry name" value="PKS_KR"/>
    <property type="match status" value="1"/>
</dbReference>
<keyword evidence="2" id="KW-0560">Oxidoreductase</keyword>
<dbReference type="FunFam" id="3.40.50.720:FF:000084">
    <property type="entry name" value="Short-chain dehydrogenase reductase"/>
    <property type="match status" value="1"/>
</dbReference>
<sequence>MTGGRVGGGRLEGLRAVVTGAASGIGLAIARRFLEEGARVVLGYRSRRPPEPLPPARALAQRADVTVAKEVAALVRRAVEEWGGLDVMVNNAGVGVAATTPETSEEDFERVMDVCVRGTFLGMKYAIPAMRDSGGGSVINICSNAALVGVPQRAVYSAAKGAVFSLTRAAAIDHVQEGVRVNAIAPGTTETPWIEKITAGYADPEEARRQMRARQPHGRFVRPEEVAAMAAYLASEEAASVVGACMVIDGGMSAR</sequence>
<dbReference type="PRINTS" id="PR00080">
    <property type="entry name" value="SDRFAMILY"/>
</dbReference>
<name>A0A510HKA9_9ACTN</name>
<gene>
    <name evidence="4" type="ORF">RxyAA322_22660</name>
</gene>
<dbReference type="InterPro" id="IPR002347">
    <property type="entry name" value="SDR_fam"/>
</dbReference>
<dbReference type="PANTHER" id="PTHR43477">
    <property type="entry name" value="DIHYDROANTICAPSIN 7-DEHYDROGENASE"/>
    <property type="match status" value="1"/>
</dbReference>
<dbReference type="PANTHER" id="PTHR43477:SF1">
    <property type="entry name" value="DIHYDROANTICAPSIN 7-DEHYDROGENASE"/>
    <property type="match status" value="1"/>
</dbReference>
<dbReference type="InterPro" id="IPR036291">
    <property type="entry name" value="NAD(P)-bd_dom_sf"/>
</dbReference>
<evidence type="ECO:0000259" key="3">
    <source>
        <dbReference type="SMART" id="SM00822"/>
    </source>
</evidence>
<dbReference type="OrthoDB" id="9789398at2"/>
<dbReference type="InterPro" id="IPR051122">
    <property type="entry name" value="SDR_DHRS6-like"/>
</dbReference>
<dbReference type="EMBL" id="AP019791">
    <property type="protein sequence ID" value="BBL80412.1"/>
    <property type="molecule type" value="Genomic_DNA"/>
</dbReference>
<dbReference type="Gene3D" id="3.40.50.720">
    <property type="entry name" value="NAD(P)-binding Rossmann-like Domain"/>
    <property type="match status" value="1"/>
</dbReference>
<dbReference type="CDD" id="cd05233">
    <property type="entry name" value="SDR_c"/>
    <property type="match status" value="1"/>
</dbReference>
<keyword evidence="5" id="KW-1185">Reference proteome</keyword>
<comment type="similarity">
    <text evidence="1">Belongs to the short-chain dehydrogenases/reductases (SDR) family.</text>
</comment>
<dbReference type="InterPro" id="IPR057326">
    <property type="entry name" value="KR_dom"/>
</dbReference>
<feature type="domain" description="Ketoreductase" evidence="3">
    <location>
        <begin position="16"/>
        <end position="175"/>
    </location>
</feature>
<dbReference type="InterPro" id="IPR020904">
    <property type="entry name" value="Sc_DH/Rdtase_CS"/>
</dbReference>